<dbReference type="AlphaFoldDB" id="A0A6C0J3I1"/>
<accession>A0A6C0J3I1</accession>
<reference evidence="2" key="1">
    <citation type="journal article" date="2020" name="Nature">
        <title>Giant virus diversity and host interactions through global metagenomics.</title>
        <authorList>
            <person name="Schulz F."/>
            <person name="Roux S."/>
            <person name="Paez-Espino D."/>
            <person name="Jungbluth S."/>
            <person name="Walsh D.A."/>
            <person name="Denef V.J."/>
            <person name="McMahon K.D."/>
            <person name="Konstantinidis K.T."/>
            <person name="Eloe-Fadrosh E.A."/>
            <person name="Kyrpides N.C."/>
            <person name="Woyke T."/>
        </authorList>
    </citation>
    <scope>NUCLEOTIDE SEQUENCE</scope>
    <source>
        <strain evidence="2">GVMAG-M-3300025699-48</strain>
    </source>
</reference>
<keyword evidence="1" id="KW-0472">Membrane</keyword>
<feature type="transmembrane region" description="Helical" evidence="1">
    <location>
        <begin position="12"/>
        <end position="32"/>
    </location>
</feature>
<organism evidence="2">
    <name type="scientific">viral metagenome</name>
    <dbReference type="NCBI Taxonomy" id="1070528"/>
    <lineage>
        <taxon>unclassified sequences</taxon>
        <taxon>metagenomes</taxon>
        <taxon>organismal metagenomes</taxon>
    </lineage>
</organism>
<sequence>MGKKCIPGLICIENMALFILFILLIIVIYLWYSHNRNNADPTEKVVLVNTQSNIPQLVPIATRQDIFNDPYTPPSKDITVYPRNSGDIRGIPVNVQTRGTMNDYQQVGILTRNNNTEMILPLMGRKHMTGRDKWQYYTISGTGNLNTKLPISVNGRSCTSEYGCDDIYNGDVVYVEGYNDTFRVTVYENNQFQYIPV</sequence>
<dbReference type="InterPro" id="IPR043929">
    <property type="entry name" value="DUF5755"/>
</dbReference>
<dbReference type="Pfam" id="PF19059">
    <property type="entry name" value="DUF5755"/>
    <property type="match status" value="1"/>
</dbReference>
<keyword evidence="1" id="KW-1133">Transmembrane helix</keyword>
<keyword evidence="1" id="KW-0812">Transmembrane</keyword>
<name>A0A6C0J3I1_9ZZZZ</name>
<protein>
    <submittedName>
        <fullName evidence="2">Uncharacterized protein</fullName>
    </submittedName>
</protein>
<dbReference type="EMBL" id="MN740307">
    <property type="protein sequence ID" value="QHT99340.1"/>
    <property type="molecule type" value="Genomic_DNA"/>
</dbReference>
<proteinExistence type="predicted"/>
<evidence type="ECO:0000256" key="1">
    <source>
        <dbReference type="SAM" id="Phobius"/>
    </source>
</evidence>
<evidence type="ECO:0000313" key="2">
    <source>
        <dbReference type="EMBL" id="QHT99340.1"/>
    </source>
</evidence>